<evidence type="ECO:0000313" key="2">
    <source>
        <dbReference type="EMBL" id="KAF5954996.1"/>
    </source>
</evidence>
<keyword evidence="3" id="KW-1185">Reference proteome</keyword>
<organism evidence="2 3">
    <name type="scientific">Camellia sinensis</name>
    <name type="common">Tea plant</name>
    <name type="synonym">Thea sinensis</name>
    <dbReference type="NCBI Taxonomy" id="4442"/>
    <lineage>
        <taxon>Eukaryota</taxon>
        <taxon>Viridiplantae</taxon>
        <taxon>Streptophyta</taxon>
        <taxon>Embryophyta</taxon>
        <taxon>Tracheophyta</taxon>
        <taxon>Spermatophyta</taxon>
        <taxon>Magnoliopsida</taxon>
        <taxon>eudicotyledons</taxon>
        <taxon>Gunneridae</taxon>
        <taxon>Pentapetalae</taxon>
        <taxon>asterids</taxon>
        <taxon>Ericales</taxon>
        <taxon>Theaceae</taxon>
        <taxon>Camellia</taxon>
    </lineage>
</organism>
<feature type="compositionally biased region" description="Basic and acidic residues" evidence="1">
    <location>
        <begin position="34"/>
        <end position="47"/>
    </location>
</feature>
<dbReference type="AlphaFoldDB" id="A0A7J7HSH2"/>
<name>A0A7J7HSH2_CAMSI</name>
<gene>
    <name evidence="2" type="ORF">HYC85_007852</name>
</gene>
<reference evidence="2 3" key="2">
    <citation type="submission" date="2020-07" db="EMBL/GenBank/DDBJ databases">
        <title>Genome assembly of wild tea tree DASZ reveals pedigree and selection history of tea varieties.</title>
        <authorList>
            <person name="Zhang W."/>
        </authorList>
    </citation>
    <scope>NUCLEOTIDE SEQUENCE [LARGE SCALE GENOMIC DNA]</scope>
    <source>
        <strain evidence="3">cv. G240</strain>
        <tissue evidence="2">Leaf</tissue>
    </source>
</reference>
<proteinExistence type="predicted"/>
<evidence type="ECO:0000313" key="3">
    <source>
        <dbReference type="Proteomes" id="UP000593564"/>
    </source>
</evidence>
<feature type="region of interest" description="Disordered" evidence="1">
    <location>
        <begin position="34"/>
        <end position="78"/>
    </location>
</feature>
<reference evidence="3" key="1">
    <citation type="journal article" date="2020" name="Nat. Commun.">
        <title>Genome assembly of wild tea tree DASZ reveals pedigree and selection history of tea varieties.</title>
        <authorList>
            <person name="Zhang W."/>
            <person name="Zhang Y."/>
            <person name="Qiu H."/>
            <person name="Guo Y."/>
            <person name="Wan H."/>
            <person name="Zhang X."/>
            <person name="Scossa F."/>
            <person name="Alseekh S."/>
            <person name="Zhang Q."/>
            <person name="Wang P."/>
            <person name="Xu L."/>
            <person name="Schmidt M.H."/>
            <person name="Jia X."/>
            <person name="Li D."/>
            <person name="Zhu A."/>
            <person name="Guo F."/>
            <person name="Chen W."/>
            <person name="Ni D."/>
            <person name="Usadel B."/>
            <person name="Fernie A.R."/>
            <person name="Wen W."/>
        </authorList>
    </citation>
    <scope>NUCLEOTIDE SEQUENCE [LARGE SCALE GENOMIC DNA]</scope>
    <source>
        <strain evidence="3">cv. G240</strain>
    </source>
</reference>
<dbReference type="Proteomes" id="UP000593564">
    <property type="component" value="Unassembled WGS sequence"/>
</dbReference>
<feature type="compositionally biased region" description="Polar residues" evidence="1">
    <location>
        <begin position="66"/>
        <end position="77"/>
    </location>
</feature>
<evidence type="ECO:0000256" key="1">
    <source>
        <dbReference type="SAM" id="MobiDB-lite"/>
    </source>
</evidence>
<accession>A0A7J7HSH2</accession>
<feature type="compositionally biased region" description="Polar residues" evidence="1">
    <location>
        <begin position="48"/>
        <end position="57"/>
    </location>
</feature>
<comment type="caution">
    <text evidence="2">The sequence shown here is derived from an EMBL/GenBank/DDBJ whole genome shotgun (WGS) entry which is preliminary data.</text>
</comment>
<protein>
    <submittedName>
        <fullName evidence="2">Uncharacterized protein</fullName>
    </submittedName>
</protein>
<sequence length="681" mass="73259">MHSEEKTVSAGMVLVRNVDLQSSPNEVTALLDHNKVDESKVSEKDGTDINSGGSHVCNTKRKRNSSTHLLGSSSPLKTTKVDEGTELADRSIDLHMILNSDKSPVELQNGSTFTGIDQVGDISQQSCRNEPLALLQNGLVKGYLEAKLSVGGNANTNLSSPEEIKIHEDHVNLYSTFYDVQNASSSGNELVRGKHKITVSDIDAGSKFNEATGLPEGVAVDAGSEATLLPESVEVEGIPSPLVEGNAIVGLSKAEGTNNCEGVFDPYCFNHYATSTSGSDNFPSKSQWKIPVSEICSLDDSSKESCPEGTTVLPENAPTEGLTKARMSVGGNLHVGFGKGGTPNKRKDMDIQLDFSSPSTSDMPVNMVNIVYPIDTSFCCSDKDLNFAQEKVVVSGADNFDVGSQPCTDKDSIVHGTSRKYIKKRKVCVPVSPSPVLPQTQEEPVSGGTFMFNVELPSNTDGDLMLSENRIVESNIDTVHSARFPACSESTSVLIGNTEARPSFEATSFVGEGFTDNVSKLKQESCCPSGLGVEQKEKDDLVMITMNHQIDILDMERGGRGEKEVVAKDVEEPGMLHIDTVQQRDPSETQAPDTAQRQPVTDMEWESYLLVKDGLPSVSNTLPLYADGKGISTTNLLDEMVEFAPDKLSNMDSPEAQSIVTGSQMFNAKISLGQIPNEKSC</sequence>
<dbReference type="EMBL" id="JACBKZ010000003">
    <property type="protein sequence ID" value="KAF5954996.1"/>
    <property type="molecule type" value="Genomic_DNA"/>
</dbReference>